<organism evidence="1 2">
    <name type="scientific">Naganishia adeliensis</name>
    <dbReference type="NCBI Taxonomy" id="92952"/>
    <lineage>
        <taxon>Eukaryota</taxon>
        <taxon>Fungi</taxon>
        <taxon>Dikarya</taxon>
        <taxon>Basidiomycota</taxon>
        <taxon>Agaricomycotina</taxon>
        <taxon>Tremellomycetes</taxon>
        <taxon>Filobasidiales</taxon>
        <taxon>Filobasidiaceae</taxon>
        <taxon>Naganishia</taxon>
    </lineage>
</organism>
<keyword evidence="2" id="KW-1185">Reference proteome</keyword>
<comment type="caution">
    <text evidence="1">The sequence shown here is derived from an EMBL/GenBank/DDBJ whole genome shotgun (WGS) entry which is preliminary data.</text>
</comment>
<evidence type="ECO:0000313" key="1">
    <source>
        <dbReference type="EMBL" id="KAJ9091158.1"/>
    </source>
</evidence>
<reference evidence="1" key="1">
    <citation type="submission" date="2023-04" db="EMBL/GenBank/DDBJ databases">
        <title>Draft Genome sequencing of Naganishia species isolated from polar environments using Oxford Nanopore Technology.</title>
        <authorList>
            <person name="Leo P."/>
            <person name="Venkateswaran K."/>
        </authorList>
    </citation>
    <scope>NUCLEOTIDE SEQUENCE</scope>
    <source>
        <strain evidence="1">MNA-CCFEE 5262</strain>
    </source>
</reference>
<sequence length="169" mass="18957">MSVDLTDIKRKLDRERISLFEIQIELDLATARSGTEGPSQVVDVTGLKTFTCALQDYRSAIDDVSAREGSETARELHKSMLALLKAGHQFEESCQALVKVLISPNSELARAVERANRFDSKLMEIAQSLEGYMQGIVRAQESTGKQEEEDRRQRETTQPLLTDGVYTYS</sequence>
<proteinExistence type="predicted"/>
<protein>
    <submittedName>
        <fullName evidence="1">Uncharacterized protein</fullName>
    </submittedName>
</protein>
<gene>
    <name evidence="1" type="ORF">QFC20_007716</name>
</gene>
<dbReference type="Proteomes" id="UP001230649">
    <property type="component" value="Unassembled WGS sequence"/>
</dbReference>
<name>A0ACC2UWD2_9TREE</name>
<accession>A0ACC2UWD2</accession>
<dbReference type="EMBL" id="JASBWS010000210">
    <property type="protein sequence ID" value="KAJ9091158.1"/>
    <property type="molecule type" value="Genomic_DNA"/>
</dbReference>
<evidence type="ECO:0000313" key="2">
    <source>
        <dbReference type="Proteomes" id="UP001230649"/>
    </source>
</evidence>